<dbReference type="RefSeq" id="XP_013277168.1">
    <property type="nucleotide sequence ID" value="XM_013421714.1"/>
</dbReference>
<protein>
    <submittedName>
        <fullName evidence="2">Uncharacterized protein</fullName>
    </submittedName>
</protein>
<dbReference type="EMBL" id="KN847475">
    <property type="protein sequence ID" value="KIX10032.1"/>
    <property type="molecule type" value="Genomic_DNA"/>
</dbReference>
<dbReference type="VEuPathDB" id="FungiDB:Z518_01113"/>
<gene>
    <name evidence="2" type="ORF">Z518_01113</name>
</gene>
<accession>A0A0D2G5G0</accession>
<evidence type="ECO:0000313" key="3">
    <source>
        <dbReference type="Proteomes" id="UP000053617"/>
    </source>
</evidence>
<dbReference type="GeneID" id="25289184"/>
<sequence length="208" mass="22683">MPPRWNTPVEPNHVLPPSPRAPAAPTAPAAAVVKPCQTTERNKMSIQPSVSLEEDILDYQKQTQTESSIAAPRPTRARVREGKLQAQNIEDAAEHTASYSATAPFVSPATLPRRQADAKPAQMRSVLEGKGSFSSAPRVKSLNVKLEKTAFVNVHDVEQRVPPSLPIPCAAVYHTRTYAQSQAPKGVRFEMNGERDDIELEVDGGILM</sequence>
<organism evidence="2 3">
    <name type="scientific">Rhinocladiella mackenziei CBS 650.93</name>
    <dbReference type="NCBI Taxonomy" id="1442369"/>
    <lineage>
        <taxon>Eukaryota</taxon>
        <taxon>Fungi</taxon>
        <taxon>Dikarya</taxon>
        <taxon>Ascomycota</taxon>
        <taxon>Pezizomycotina</taxon>
        <taxon>Eurotiomycetes</taxon>
        <taxon>Chaetothyriomycetidae</taxon>
        <taxon>Chaetothyriales</taxon>
        <taxon>Herpotrichiellaceae</taxon>
        <taxon>Rhinocladiella</taxon>
    </lineage>
</organism>
<dbReference type="AlphaFoldDB" id="A0A0D2G5G0"/>
<name>A0A0D2G5G0_9EURO</name>
<dbReference type="HOGENOM" id="CLU_1321529_0_0_1"/>
<proteinExistence type="predicted"/>
<feature type="region of interest" description="Disordered" evidence="1">
    <location>
        <begin position="1"/>
        <end position="32"/>
    </location>
</feature>
<dbReference type="Proteomes" id="UP000053617">
    <property type="component" value="Unassembled WGS sequence"/>
</dbReference>
<reference evidence="2 3" key="1">
    <citation type="submission" date="2015-01" db="EMBL/GenBank/DDBJ databases">
        <title>The Genome Sequence of Rhinocladiella mackenzie CBS 650.93.</title>
        <authorList>
            <consortium name="The Broad Institute Genomics Platform"/>
            <person name="Cuomo C."/>
            <person name="de Hoog S."/>
            <person name="Gorbushina A."/>
            <person name="Stielow B."/>
            <person name="Teixiera M."/>
            <person name="Abouelleil A."/>
            <person name="Chapman S.B."/>
            <person name="Priest M."/>
            <person name="Young S.K."/>
            <person name="Wortman J."/>
            <person name="Nusbaum C."/>
            <person name="Birren B."/>
        </authorList>
    </citation>
    <scope>NUCLEOTIDE SEQUENCE [LARGE SCALE GENOMIC DNA]</scope>
    <source>
        <strain evidence="2 3">CBS 650.93</strain>
    </source>
</reference>
<evidence type="ECO:0000256" key="1">
    <source>
        <dbReference type="SAM" id="MobiDB-lite"/>
    </source>
</evidence>
<evidence type="ECO:0000313" key="2">
    <source>
        <dbReference type="EMBL" id="KIX10032.1"/>
    </source>
</evidence>
<keyword evidence="3" id="KW-1185">Reference proteome</keyword>